<dbReference type="InterPro" id="IPR009078">
    <property type="entry name" value="Ferritin-like_SF"/>
</dbReference>
<evidence type="ECO:0000313" key="9">
    <source>
        <dbReference type="EMBL" id="AEE13486.1"/>
    </source>
</evidence>
<comment type="catalytic activity">
    <reaction evidence="7">
        <text>4 Fe(2+) + O2 + 6 H2O = 4 iron(III) oxide-hydroxide + 12 H(+)</text>
        <dbReference type="Rhea" id="RHEA:11972"/>
        <dbReference type="ChEBI" id="CHEBI:15377"/>
        <dbReference type="ChEBI" id="CHEBI:15378"/>
        <dbReference type="ChEBI" id="CHEBI:15379"/>
        <dbReference type="ChEBI" id="CHEBI:29033"/>
        <dbReference type="ChEBI" id="CHEBI:78619"/>
        <dbReference type="EC" id="1.16.3.2"/>
    </reaction>
</comment>
<keyword evidence="2 7" id="KW-0409">Iron storage</keyword>
<dbReference type="Gene3D" id="1.20.1260.10">
    <property type="match status" value="1"/>
</dbReference>
<feature type="binding site" evidence="6">
    <location>
        <position position="18"/>
    </location>
    <ligand>
        <name>Fe cation</name>
        <dbReference type="ChEBI" id="CHEBI:24875"/>
        <label>1</label>
    </ligand>
</feature>
<keyword evidence="4" id="KW-0560">Oxidoreductase</keyword>
<keyword evidence="5 6" id="KW-0408">Iron</keyword>
<dbReference type="SUPFAM" id="SSF47240">
    <property type="entry name" value="Ferritin-like"/>
    <property type="match status" value="1"/>
</dbReference>
<dbReference type="PANTHER" id="PTHR11431">
    <property type="entry name" value="FERRITIN"/>
    <property type="match status" value="1"/>
</dbReference>
<dbReference type="RefSeq" id="WP_013760822.1">
    <property type="nucleotide sequence ID" value="NC_015501.1"/>
</dbReference>
<gene>
    <name evidence="9" type="ordered locus">Poras_1555</name>
</gene>
<feature type="binding site" evidence="6">
    <location>
        <position position="95"/>
    </location>
    <ligand>
        <name>Fe cation</name>
        <dbReference type="ChEBI" id="CHEBI:24875"/>
        <label>1</label>
    </ligand>
</feature>
<keyword evidence="3 6" id="KW-0479">Metal-binding</keyword>
<evidence type="ECO:0000256" key="1">
    <source>
        <dbReference type="ARBA" id="ARBA00006950"/>
    </source>
</evidence>
<keyword evidence="10" id="KW-1185">Reference proteome</keyword>
<evidence type="ECO:0000256" key="5">
    <source>
        <dbReference type="ARBA" id="ARBA00023004"/>
    </source>
</evidence>
<evidence type="ECO:0000256" key="3">
    <source>
        <dbReference type="ARBA" id="ARBA00022723"/>
    </source>
</evidence>
<feature type="domain" description="Ferritin-like diiron" evidence="8">
    <location>
        <begin position="1"/>
        <end position="146"/>
    </location>
</feature>
<comment type="subcellular location">
    <subcellularLocation>
        <location evidence="7">Cytoplasm</location>
    </subcellularLocation>
</comment>
<name>F4KNN9_PORAD</name>
<accession>F4KNN9</accession>
<dbReference type="KEGG" id="pah:Poras_1555"/>
<proteinExistence type="inferred from homology"/>
<dbReference type="HOGENOM" id="CLU_065681_1_2_10"/>
<dbReference type="EC" id="1.16.3.2" evidence="7"/>
<dbReference type="GO" id="GO:0004322">
    <property type="term" value="F:ferroxidase activity"/>
    <property type="evidence" value="ECO:0007669"/>
    <property type="project" value="TreeGrafter"/>
</dbReference>
<dbReference type="GO" id="GO:0006826">
    <property type="term" value="P:iron ion transport"/>
    <property type="evidence" value="ECO:0007669"/>
    <property type="project" value="InterPro"/>
</dbReference>
<dbReference type="OrthoDB" id="9801481at2"/>
<evidence type="ECO:0000259" key="8">
    <source>
        <dbReference type="PROSITE" id="PS50905"/>
    </source>
</evidence>
<dbReference type="CDD" id="cd01055">
    <property type="entry name" value="Nonheme_Ferritin"/>
    <property type="match status" value="1"/>
</dbReference>
<keyword evidence="7" id="KW-0963">Cytoplasm</keyword>
<dbReference type="InterPro" id="IPR008331">
    <property type="entry name" value="Ferritin_DPS_dom"/>
</dbReference>
<dbReference type="EMBL" id="CP002689">
    <property type="protein sequence ID" value="AEE13486.1"/>
    <property type="molecule type" value="Genomic_DNA"/>
</dbReference>
<dbReference type="GO" id="GO:0006879">
    <property type="term" value="P:intracellular iron ion homeostasis"/>
    <property type="evidence" value="ECO:0007669"/>
    <property type="project" value="UniProtKB-KW"/>
</dbReference>
<feature type="binding site" evidence="6">
    <location>
        <position position="128"/>
    </location>
    <ligand>
        <name>Fe cation</name>
        <dbReference type="ChEBI" id="CHEBI:24875"/>
        <label>1</label>
    </ligand>
</feature>
<dbReference type="PANTHER" id="PTHR11431:SF127">
    <property type="entry name" value="BACTERIAL NON-HEME FERRITIN"/>
    <property type="match status" value="1"/>
</dbReference>
<sequence>MKINEKMAAMVNAQVNEEFHAAYLYLAMSFQMEEEGYNGFAHWFLQQYHEEIEHALEIAHYLQARSGQPHITGIPEMSQHFGTPIELFEAAYKHECHVTELIHNIYKEALETSDYATSSFFKRYIDEQVEEENSVLGIIDQLRMAGEKGIYLVNAHLSKRQ</sequence>
<comment type="function">
    <text evidence="7">Iron-storage protein.</text>
</comment>
<evidence type="ECO:0000313" key="10">
    <source>
        <dbReference type="Proteomes" id="UP000006545"/>
    </source>
</evidence>
<dbReference type="AlphaFoldDB" id="F4KNN9"/>
<dbReference type="GO" id="GO:0008198">
    <property type="term" value="F:ferrous iron binding"/>
    <property type="evidence" value="ECO:0007669"/>
    <property type="project" value="TreeGrafter"/>
</dbReference>
<dbReference type="Proteomes" id="UP000006545">
    <property type="component" value="Chromosome"/>
</dbReference>
<dbReference type="Pfam" id="PF00210">
    <property type="entry name" value="Ferritin"/>
    <property type="match status" value="1"/>
</dbReference>
<dbReference type="GO" id="GO:0008199">
    <property type="term" value="F:ferric iron binding"/>
    <property type="evidence" value="ECO:0007669"/>
    <property type="project" value="InterPro"/>
</dbReference>
<comment type="similarity">
    <text evidence="1 7">Belongs to the ferritin family. Prokaryotic subfamily.</text>
</comment>
<evidence type="ECO:0000256" key="4">
    <source>
        <dbReference type="ARBA" id="ARBA00023002"/>
    </source>
</evidence>
<dbReference type="InterPro" id="IPR041719">
    <property type="entry name" value="Ferritin_prok"/>
</dbReference>
<dbReference type="PROSITE" id="PS50905">
    <property type="entry name" value="FERRITIN_LIKE"/>
    <property type="match status" value="1"/>
</dbReference>
<feature type="binding site" evidence="6">
    <location>
        <position position="54"/>
    </location>
    <ligand>
        <name>Fe cation</name>
        <dbReference type="ChEBI" id="CHEBI:24875"/>
        <label>1</label>
    </ligand>
</feature>
<evidence type="ECO:0000256" key="6">
    <source>
        <dbReference type="PIRSR" id="PIRSR601519-1"/>
    </source>
</evidence>
<dbReference type="GO" id="GO:0005829">
    <property type="term" value="C:cytosol"/>
    <property type="evidence" value="ECO:0007669"/>
    <property type="project" value="TreeGrafter"/>
</dbReference>
<dbReference type="eggNOG" id="COG1528">
    <property type="taxonomic scope" value="Bacteria"/>
</dbReference>
<dbReference type="InterPro" id="IPR009040">
    <property type="entry name" value="Ferritin-like_diiron"/>
</dbReference>
<dbReference type="STRING" id="879243.Poras_1555"/>
<feature type="binding site" evidence="6">
    <location>
        <position position="51"/>
    </location>
    <ligand>
        <name>Fe cation</name>
        <dbReference type="ChEBI" id="CHEBI:24875"/>
        <label>1</label>
    </ligand>
</feature>
<dbReference type="InterPro" id="IPR012347">
    <property type="entry name" value="Ferritin-like"/>
</dbReference>
<organism evidence="9 10">
    <name type="scientific">Porphyromonas asaccharolytica (strain ATCC 25260 / DSM 20707 / BCRC 10618 / CCUG 7834 / JCM 6326 / LMG 13178 / VPI 4198 / B440)</name>
    <name type="common">Bacteroides asaccharolyticus</name>
    <dbReference type="NCBI Taxonomy" id="879243"/>
    <lineage>
        <taxon>Bacteria</taxon>
        <taxon>Pseudomonadati</taxon>
        <taxon>Bacteroidota</taxon>
        <taxon>Bacteroidia</taxon>
        <taxon>Bacteroidales</taxon>
        <taxon>Porphyromonadaceae</taxon>
        <taxon>Porphyromonas</taxon>
    </lineage>
</organism>
<evidence type="ECO:0000256" key="2">
    <source>
        <dbReference type="ARBA" id="ARBA00022434"/>
    </source>
</evidence>
<protein>
    <recommendedName>
        <fullName evidence="7">Ferritin</fullName>
        <ecNumber evidence="7">1.16.3.2</ecNumber>
    </recommendedName>
</protein>
<dbReference type="InterPro" id="IPR001519">
    <property type="entry name" value="Ferritin"/>
</dbReference>
<evidence type="ECO:0000256" key="7">
    <source>
        <dbReference type="RuleBase" id="RU361145"/>
    </source>
</evidence>
<reference evidence="10" key="1">
    <citation type="submission" date="2011-04" db="EMBL/GenBank/DDBJ databases">
        <title>The complete genome of Porphyromonas asaccharolytica DSM 20707.</title>
        <authorList>
            <person name="Lucas S."/>
            <person name="Han J."/>
            <person name="Lapidus A."/>
            <person name="Bruce D."/>
            <person name="Goodwin L."/>
            <person name="Pitluck S."/>
            <person name="Peters L."/>
            <person name="Kyrpides N."/>
            <person name="Mavromatis K."/>
            <person name="Ivanova N."/>
            <person name="Ovchinnikova G."/>
            <person name="Pagani I."/>
            <person name="Lu M."/>
            <person name="Detter J.C."/>
            <person name="Tapia R."/>
            <person name="Han C."/>
            <person name="Land M."/>
            <person name="Hauser L."/>
            <person name="Markowitz V."/>
            <person name="Cheng J.-F."/>
            <person name="Hugenholtz P."/>
            <person name="Woyke T."/>
            <person name="Wu D."/>
            <person name="Gronow S."/>
            <person name="Wellnitz S."/>
            <person name="Brambilla E."/>
            <person name="Klenk H.-P."/>
            <person name="Eisen J.A."/>
        </authorList>
    </citation>
    <scope>NUCLEOTIDE SEQUENCE [LARGE SCALE GENOMIC DNA]</scope>
    <source>
        <strain evidence="10">ATCC 25260 / DSM 20707 / VPI 4198</strain>
    </source>
</reference>